<dbReference type="AlphaFoldDB" id="A0A139HQV7"/>
<gene>
    <name evidence="1" type="ORF">AC578_9667</name>
</gene>
<evidence type="ECO:0000313" key="2">
    <source>
        <dbReference type="Proteomes" id="UP000070133"/>
    </source>
</evidence>
<accession>A0A139HQV7</accession>
<keyword evidence="2" id="KW-1185">Reference proteome</keyword>
<dbReference type="EMBL" id="LFZN01000018">
    <property type="protein sequence ID" value="KXT04789.1"/>
    <property type="molecule type" value="Genomic_DNA"/>
</dbReference>
<comment type="caution">
    <text evidence="1">The sequence shown here is derived from an EMBL/GenBank/DDBJ whole genome shotgun (WGS) entry which is preliminary data.</text>
</comment>
<evidence type="ECO:0000313" key="1">
    <source>
        <dbReference type="EMBL" id="KXT04789.1"/>
    </source>
</evidence>
<protein>
    <submittedName>
        <fullName evidence="1">Uncharacterized protein</fullName>
    </submittedName>
</protein>
<proteinExistence type="predicted"/>
<reference evidence="1 2" key="1">
    <citation type="submission" date="2015-07" db="EMBL/GenBank/DDBJ databases">
        <title>Comparative genomics of the Sigatoka disease complex on banana suggests a link between parallel evolutionary changes in Pseudocercospora fijiensis and Pseudocercospora eumusae and increased virulence on the banana host.</title>
        <authorList>
            <person name="Chang T.-C."/>
            <person name="Salvucci A."/>
            <person name="Crous P.W."/>
            <person name="Stergiopoulos I."/>
        </authorList>
    </citation>
    <scope>NUCLEOTIDE SEQUENCE [LARGE SCALE GENOMIC DNA]</scope>
    <source>
        <strain evidence="1 2">CBS 114824</strain>
    </source>
</reference>
<sequence>MDGKGLLGAKDKQNIIEFCTDFGLTLFKREGPQSTSPLPTHAGRNWLPLWRPWNETCICGQTHNPFETLSSEKAVETRTAEVSWSRSGPASHHPRLCFPDLARSHGVDLALRCIGGRTHSGVEPEEG</sequence>
<name>A0A139HQV7_9PEZI</name>
<organism evidence="1 2">
    <name type="scientific">Pseudocercospora eumusae</name>
    <dbReference type="NCBI Taxonomy" id="321146"/>
    <lineage>
        <taxon>Eukaryota</taxon>
        <taxon>Fungi</taxon>
        <taxon>Dikarya</taxon>
        <taxon>Ascomycota</taxon>
        <taxon>Pezizomycotina</taxon>
        <taxon>Dothideomycetes</taxon>
        <taxon>Dothideomycetidae</taxon>
        <taxon>Mycosphaerellales</taxon>
        <taxon>Mycosphaerellaceae</taxon>
        <taxon>Pseudocercospora</taxon>
    </lineage>
</organism>
<dbReference type="Proteomes" id="UP000070133">
    <property type="component" value="Unassembled WGS sequence"/>
</dbReference>